<dbReference type="Pfam" id="PF00746">
    <property type="entry name" value="Gram_pos_anchor"/>
    <property type="match status" value="1"/>
</dbReference>
<keyword evidence="6" id="KW-0472">Membrane</keyword>
<dbReference type="RefSeq" id="WP_079346301.1">
    <property type="nucleotide sequence ID" value="NZ_MVAB01000001.1"/>
</dbReference>
<evidence type="ECO:0000256" key="7">
    <source>
        <dbReference type="SAM" id="SignalP"/>
    </source>
</evidence>
<proteinExistence type="predicted"/>
<evidence type="ECO:0000259" key="8">
    <source>
        <dbReference type="Pfam" id="PF00746"/>
    </source>
</evidence>
<keyword evidence="4" id="KW-0572">Peptidoglycan-anchor</keyword>
<keyword evidence="10" id="KW-1185">Reference proteome</keyword>
<feature type="signal peptide" evidence="7">
    <location>
        <begin position="1"/>
        <end position="26"/>
    </location>
</feature>
<accession>A0A1V4DH09</accession>
<dbReference type="AlphaFoldDB" id="A0A1V4DH09"/>
<comment type="caution">
    <text evidence="9">The sequence shown here is derived from an EMBL/GenBank/DDBJ whole genome shotgun (WGS) entry which is preliminary data.</text>
</comment>
<dbReference type="NCBIfam" id="TIGR01167">
    <property type="entry name" value="LPXTG_anchor"/>
    <property type="match status" value="1"/>
</dbReference>
<reference evidence="9 10" key="1">
    <citation type="submission" date="2017-02" db="EMBL/GenBank/DDBJ databases">
        <title>Vagococcus cremeus sp. nov., isolated from the small intestine of a marten, Martes flavigula.</title>
        <authorList>
            <person name="Tak E.J."/>
            <person name="Bae J.-W."/>
        </authorList>
    </citation>
    <scope>NUCLEOTIDE SEQUENCE [LARGE SCALE GENOMIC DNA]</scope>
    <source>
        <strain evidence="9 10">D7T301</strain>
    </source>
</reference>
<keyword evidence="6" id="KW-1133">Transmembrane helix</keyword>
<feature type="domain" description="Gram-positive cocci surface proteins LPxTG" evidence="8">
    <location>
        <begin position="67"/>
        <end position="107"/>
    </location>
</feature>
<dbReference type="InterPro" id="IPR019931">
    <property type="entry name" value="LPXTG_anchor"/>
</dbReference>
<dbReference type="Proteomes" id="UP000189970">
    <property type="component" value="Unassembled WGS sequence"/>
</dbReference>
<feature type="region of interest" description="Disordered" evidence="5">
    <location>
        <begin position="37"/>
        <end position="72"/>
    </location>
</feature>
<gene>
    <name evidence="9" type="ORF">BW731_05040</name>
</gene>
<keyword evidence="2" id="KW-0964">Secreted</keyword>
<evidence type="ECO:0000256" key="1">
    <source>
        <dbReference type="ARBA" id="ARBA00022512"/>
    </source>
</evidence>
<feature type="transmembrane region" description="Helical" evidence="6">
    <location>
        <begin position="82"/>
        <end position="101"/>
    </location>
</feature>
<evidence type="ECO:0000256" key="5">
    <source>
        <dbReference type="SAM" id="MobiDB-lite"/>
    </source>
</evidence>
<evidence type="ECO:0000313" key="9">
    <source>
        <dbReference type="EMBL" id="OPF87616.1"/>
    </source>
</evidence>
<feature type="chain" id="PRO_5012618290" description="Gram-positive cocci surface proteins LPxTG domain-containing protein" evidence="7">
    <location>
        <begin position="27"/>
        <end position="114"/>
    </location>
</feature>
<keyword evidence="6" id="KW-0812">Transmembrane</keyword>
<evidence type="ECO:0000256" key="2">
    <source>
        <dbReference type="ARBA" id="ARBA00022525"/>
    </source>
</evidence>
<evidence type="ECO:0000256" key="6">
    <source>
        <dbReference type="SAM" id="Phobius"/>
    </source>
</evidence>
<keyword evidence="1" id="KW-0134">Cell wall</keyword>
<evidence type="ECO:0000256" key="4">
    <source>
        <dbReference type="ARBA" id="ARBA00023088"/>
    </source>
</evidence>
<keyword evidence="3 7" id="KW-0732">Signal</keyword>
<organism evidence="9 10">
    <name type="scientific">Vagococcus martis</name>
    <dbReference type="NCBI Taxonomy" id="1768210"/>
    <lineage>
        <taxon>Bacteria</taxon>
        <taxon>Bacillati</taxon>
        <taxon>Bacillota</taxon>
        <taxon>Bacilli</taxon>
        <taxon>Lactobacillales</taxon>
        <taxon>Enterococcaceae</taxon>
        <taxon>Vagococcus</taxon>
    </lineage>
</organism>
<protein>
    <recommendedName>
        <fullName evidence="8">Gram-positive cocci surface proteins LPxTG domain-containing protein</fullName>
    </recommendedName>
</protein>
<dbReference type="EMBL" id="MVAB01000001">
    <property type="protein sequence ID" value="OPF87616.1"/>
    <property type="molecule type" value="Genomic_DNA"/>
</dbReference>
<sequence length="114" mass="12810">MKKRYLILTVFTLVLSFITCSVSVLADNSEETPVSIGFTKDTELKPDKPTVVPPTGGDQSGEPPKTSHTAGRLPQTGELINYWLMFNGIFLLIMIWFIFVISKRKNNEKDVYLA</sequence>
<evidence type="ECO:0000313" key="10">
    <source>
        <dbReference type="Proteomes" id="UP000189970"/>
    </source>
</evidence>
<name>A0A1V4DH09_9ENTE</name>
<evidence type="ECO:0000256" key="3">
    <source>
        <dbReference type="ARBA" id="ARBA00022729"/>
    </source>
</evidence>